<gene>
    <name evidence="1" type="ORF">DQQ10_26125</name>
</gene>
<evidence type="ECO:0000313" key="2">
    <source>
        <dbReference type="Proteomes" id="UP000251889"/>
    </source>
</evidence>
<protein>
    <recommendedName>
        <fullName evidence="3">Lipoprotein</fullName>
    </recommendedName>
</protein>
<dbReference type="AlphaFoldDB" id="A0A364XV00"/>
<dbReference type="PROSITE" id="PS51257">
    <property type="entry name" value="PROKAR_LIPOPROTEIN"/>
    <property type="match status" value="1"/>
</dbReference>
<dbReference type="OrthoDB" id="1114031at2"/>
<dbReference type="RefSeq" id="WP_112749897.1">
    <property type="nucleotide sequence ID" value="NZ_QMFY01000024.1"/>
</dbReference>
<evidence type="ECO:0008006" key="3">
    <source>
        <dbReference type="Google" id="ProtNLM"/>
    </source>
</evidence>
<comment type="caution">
    <text evidence="1">The sequence shown here is derived from an EMBL/GenBank/DDBJ whole genome shotgun (WGS) entry which is preliminary data.</text>
</comment>
<sequence>MKMNNWFLRSAAAASIAAMTVISSCKDEVKRFNAEDAQALSEEAIADAYYEDADDVSSSVVYDTENATNNGRVATDIVSNDGRLKDCATITLTGDKTSGVITIDFGDGCTYRGNTREGKIILTYSNGPAGSNGFTVVTTFEAYKINDIELKGKRTIVKEANATQTNLQHHIVLEDGQAIWPDGSTILRESDFTRIWVRDETDPRILLDGSASGKTRLDKTYTMEINETLVYRRECMVDEGIFMAVQGEKVFNTDGKQIVIDYGTGACDRTVTITVNGISRQVSVANN</sequence>
<proteinExistence type="predicted"/>
<dbReference type="Proteomes" id="UP000251889">
    <property type="component" value="Unassembled WGS sequence"/>
</dbReference>
<keyword evidence="2" id="KW-1185">Reference proteome</keyword>
<evidence type="ECO:0000313" key="1">
    <source>
        <dbReference type="EMBL" id="RAV97951.1"/>
    </source>
</evidence>
<reference evidence="1 2" key="1">
    <citation type="submission" date="2018-06" db="EMBL/GenBank/DDBJ databases">
        <title>Chryseolinea flavus sp. nov., a member of the phylum Bacteroidetes isolated from soil.</title>
        <authorList>
            <person name="Li Y."/>
            <person name="Wang J."/>
        </authorList>
    </citation>
    <scope>NUCLEOTIDE SEQUENCE [LARGE SCALE GENOMIC DNA]</scope>
    <source>
        <strain evidence="1 2">SDU1-6</strain>
    </source>
</reference>
<accession>A0A364XV00</accession>
<organism evidence="1 2">
    <name type="scientific">Pseudochryseolinea flava</name>
    <dbReference type="NCBI Taxonomy" id="2059302"/>
    <lineage>
        <taxon>Bacteria</taxon>
        <taxon>Pseudomonadati</taxon>
        <taxon>Bacteroidota</taxon>
        <taxon>Cytophagia</taxon>
        <taxon>Cytophagales</taxon>
        <taxon>Fulvivirgaceae</taxon>
        <taxon>Pseudochryseolinea</taxon>
    </lineage>
</organism>
<name>A0A364XV00_9BACT</name>
<dbReference type="EMBL" id="QMFY01000024">
    <property type="protein sequence ID" value="RAV97951.1"/>
    <property type="molecule type" value="Genomic_DNA"/>
</dbReference>